<evidence type="ECO:0000313" key="3">
    <source>
        <dbReference type="Proteomes" id="UP000218102"/>
    </source>
</evidence>
<organism evidence="2 3">
    <name type="scientific">Pseudomonas plecoglossicida</name>
    <dbReference type="NCBI Taxonomy" id="70775"/>
    <lineage>
        <taxon>Bacteria</taxon>
        <taxon>Pseudomonadati</taxon>
        <taxon>Pseudomonadota</taxon>
        <taxon>Gammaproteobacteria</taxon>
        <taxon>Pseudomonadales</taxon>
        <taxon>Pseudomonadaceae</taxon>
        <taxon>Pseudomonas</taxon>
    </lineage>
</organism>
<evidence type="ECO:0000313" key="2">
    <source>
        <dbReference type="EMBL" id="PBJ94742.1"/>
    </source>
</evidence>
<dbReference type="AlphaFoldDB" id="A0A2A3M4C8"/>
<dbReference type="Proteomes" id="UP000218102">
    <property type="component" value="Unassembled WGS sequence"/>
</dbReference>
<protein>
    <submittedName>
        <fullName evidence="2">Uncharacterized protein</fullName>
    </submittedName>
</protein>
<comment type="caution">
    <text evidence="2">The sequence shown here is derived from an EMBL/GenBank/DDBJ whole genome shotgun (WGS) entry which is preliminary data.</text>
</comment>
<dbReference type="EMBL" id="NTME01000013">
    <property type="protein sequence ID" value="PBJ94742.1"/>
    <property type="molecule type" value="Genomic_DNA"/>
</dbReference>
<evidence type="ECO:0000256" key="1">
    <source>
        <dbReference type="SAM" id="MobiDB-lite"/>
    </source>
</evidence>
<accession>A0A2A3M4C8</accession>
<name>A0A2A3M4C8_PSEDL</name>
<feature type="compositionally biased region" description="Low complexity" evidence="1">
    <location>
        <begin position="34"/>
        <end position="50"/>
    </location>
</feature>
<feature type="compositionally biased region" description="Low complexity" evidence="1">
    <location>
        <begin position="1"/>
        <end position="18"/>
    </location>
</feature>
<proteinExistence type="predicted"/>
<gene>
    <name evidence="2" type="ORF">CMV24_14900</name>
</gene>
<sequence>MDSAQQAASSGASQSAAQPEGAGVNQAEPPPAPEASAEQAGAASAGNAQQLITPADPQGAEDTGTEQAPSNNQAEPAPVPKVLTDQALNSVQEGLKSDSEDAEPLFTFVVTDRTDVLHNDKWYREGDPIELNETDSKSLFKNGCIKWPKDDAK</sequence>
<feature type="region of interest" description="Disordered" evidence="1">
    <location>
        <begin position="1"/>
        <end position="98"/>
    </location>
</feature>
<reference evidence="2 3" key="1">
    <citation type="submission" date="2017-09" db="EMBL/GenBank/DDBJ databases">
        <authorList>
            <person name="Ehlers B."/>
            <person name="Leendertz F.H."/>
        </authorList>
    </citation>
    <scope>NUCLEOTIDE SEQUENCE [LARGE SCALE GENOMIC DNA]</scope>
    <source>
        <strain evidence="2 3">DJ-1</strain>
    </source>
</reference>
<feature type="compositionally biased region" description="Polar residues" evidence="1">
    <location>
        <begin position="65"/>
        <end position="74"/>
    </location>
</feature>